<name>X0UPQ8_9ZZZZ</name>
<protein>
    <submittedName>
        <fullName evidence="2">Uncharacterized protein</fullName>
    </submittedName>
</protein>
<feature type="non-terminal residue" evidence="2">
    <location>
        <position position="1"/>
    </location>
</feature>
<evidence type="ECO:0000256" key="1">
    <source>
        <dbReference type="SAM" id="MobiDB-lite"/>
    </source>
</evidence>
<dbReference type="EMBL" id="BARS01027804">
    <property type="protein sequence ID" value="GAG01262.1"/>
    <property type="molecule type" value="Genomic_DNA"/>
</dbReference>
<evidence type="ECO:0000313" key="2">
    <source>
        <dbReference type="EMBL" id="GAG01262.1"/>
    </source>
</evidence>
<organism evidence="2">
    <name type="scientific">marine sediment metagenome</name>
    <dbReference type="NCBI Taxonomy" id="412755"/>
    <lineage>
        <taxon>unclassified sequences</taxon>
        <taxon>metagenomes</taxon>
        <taxon>ecological metagenomes</taxon>
    </lineage>
</organism>
<sequence length="31" mass="3320">DETATIWTQALSSHGHCEDASSPQIGPRLPN</sequence>
<proteinExistence type="predicted"/>
<accession>X0UPQ8</accession>
<feature type="compositionally biased region" description="Polar residues" evidence="1">
    <location>
        <begin position="1"/>
        <end position="12"/>
    </location>
</feature>
<feature type="region of interest" description="Disordered" evidence="1">
    <location>
        <begin position="1"/>
        <end position="31"/>
    </location>
</feature>
<reference evidence="2" key="1">
    <citation type="journal article" date="2014" name="Front. Microbiol.">
        <title>High frequency of phylogenetically diverse reductive dehalogenase-homologous genes in deep subseafloor sedimentary metagenomes.</title>
        <authorList>
            <person name="Kawai M."/>
            <person name="Futagami T."/>
            <person name="Toyoda A."/>
            <person name="Takaki Y."/>
            <person name="Nishi S."/>
            <person name="Hori S."/>
            <person name="Arai W."/>
            <person name="Tsubouchi T."/>
            <person name="Morono Y."/>
            <person name="Uchiyama I."/>
            <person name="Ito T."/>
            <person name="Fujiyama A."/>
            <person name="Inagaki F."/>
            <person name="Takami H."/>
        </authorList>
    </citation>
    <scope>NUCLEOTIDE SEQUENCE</scope>
    <source>
        <strain evidence="2">Expedition CK06-06</strain>
    </source>
</reference>
<comment type="caution">
    <text evidence="2">The sequence shown here is derived from an EMBL/GenBank/DDBJ whole genome shotgun (WGS) entry which is preliminary data.</text>
</comment>
<dbReference type="AlphaFoldDB" id="X0UPQ8"/>
<gene>
    <name evidence="2" type="ORF">S01H1_43637</name>
</gene>